<dbReference type="CDD" id="cd07097">
    <property type="entry name" value="ALDH_KGSADH-YcbD"/>
    <property type="match status" value="1"/>
</dbReference>
<dbReference type="InterPro" id="IPR016161">
    <property type="entry name" value="Ald_DH/histidinol_DH"/>
</dbReference>
<dbReference type="EMBL" id="CP119391">
    <property type="protein sequence ID" value="WNK20201.1"/>
    <property type="molecule type" value="Genomic_DNA"/>
</dbReference>
<sequence>MAQAASQPRSQLRSQPHALYLNGQWVEGESQVENRNPSDLSDVIGHYAQASVEQLHEAVRAAEQGQKAWAKTGLEHRYGVLMAIGDELIARKAELGEQLSREEGKPLAEGVGEVHRSGQFFHYYAAEVLRQIDERVDSVRPGVEVDVRREPVGVVGIISPWNFPLATAVWKIAPALAFGNAVIFKPANLVPASAWALTEIIARQDIPAGTFNLVMGPGSSVGDALIASPDIHALSFTGSLEVGRRVASATAANLVKCQLEMGSKNALIVADDADLDLAVEAAFNGAYSGTGQKCTASSRLIVTEKVHDAFVDKLTQKLEQARVGNPLTDGVNVGPLASQSQLDANLEWVERARKDGAKLAFGGERLERDTEGYFMAPTLFVDTTNDMAVNREEVFGPVACVIKVADANEAIEVLNDTRYGLTAGIITDSLALATEFKARAETGCVMVNLATAGTDYHVPFGGRKHSSFGPREQGRYAREFYTVVKTSYVKAN</sequence>
<keyword evidence="4" id="KW-1185">Reference proteome</keyword>
<keyword evidence="1" id="KW-0560">Oxidoreductase</keyword>
<feature type="domain" description="Aldehyde dehydrogenase" evidence="2">
    <location>
        <begin position="25"/>
        <end position="486"/>
    </location>
</feature>
<evidence type="ECO:0000256" key="1">
    <source>
        <dbReference type="ARBA" id="ARBA00023002"/>
    </source>
</evidence>
<evidence type="ECO:0000313" key="4">
    <source>
        <dbReference type="Proteomes" id="UP001301869"/>
    </source>
</evidence>
<reference evidence="3 4" key="1">
    <citation type="submission" date="2023-03" db="EMBL/GenBank/DDBJ databases">
        <title>Halomonas sp. nov., isolated from Korean tranditional fermented seafood 'Jeotgal'.</title>
        <authorList>
            <person name="Kim B."/>
            <person name="Shin N.-R."/>
        </authorList>
    </citation>
    <scope>NUCLEOTIDE SEQUENCE [LARGE SCALE GENOMIC DNA]</scope>
    <source>
        <strain evidence="3 4">SG2L-4</strain>
    </source>
</reference>
<dbReference type="Gene3D" id="3.40.309.10">
    <property type="entry name" value="Aldehyde Dehydrogenase, Chain A, domain 2"/>
    <property type="match status" value="1"/>
</dbReference>
<dbReference type="Proteomes" id="UP001301869">
    <property type="component" value="Chromosome"/>
</dbReference>
<dbReference type="SUPFAM" id="SSF53720">
    <property type="entry name" value="ALDH-like"/>
    <property type="match status" value="1"/>
</dbReference>
<organism evidence="3 4">
    <name type="scientific">Halomonas piscis</name>
    <dbReference type="NCBI Taxonomy" id="3031727"/>
    <lineage>
        <taxon>Bacteria</taxon>
        <taxon>Pseudomonadati</taxon>
        <taxon>Pseudomonadota</taxon>
        <taxon>Gammaproteobacteria</taxon>
        <taxon>Oceanospirillales</taxon>
        <taxon>Halomonadaceae</taxon>
        <taxon>Halomonas</taxon>
    </lineage>
</organism>
<dbReference type="InterPro" id="IPR016163">
    <property type="entry name" value="Ald_DH_C"/>
</dbReference>
<dbReference type="InterPro" id="IPR016162">
    <property type="entry name" value="Ald_DH_N"/>
</dbReference>
<evidence type="ECO:0000313" key="3">
    <source>
        <dbReference type="EMBL" id="WNK20201.1"/>
    </source>
</evidence>
<dbReference type="InterPro" id="IPR015590">
    <property type="entry name" value="Aldehyde_DH_dom"/>
</dbReference>
<evidence type="ECO:0000259" key="2">
    <source>
        <dbReference type="Pfam" id="PF00171"/>
    </source>
</evidence>
<dbReference type="RefSeq" id="WP_311883773.1">
    <property type="nucleotide sequence ID" value="NZ_CP119391.1"/>
</dbReference>
<protein>
    <submittedName>
        <fullName evidence="3">Aldehyde dehydrogenase family protein</fullName>
    </submittedName>
</protein>
<name>A0ABY9YZJ3_9GAMM</name>
<proteinExistence type="predicted"/>
<gene>
    <name evidence="3" type="ORF">P1P91_00455</name>
</gene>
<accession>A0ABY9YZJ3</accession>
<dbReference type="PANTHER" id="PTHR11699">
    <property type="entry name" value="ALDEHYDE DEHYDROGENASE-RELATED"/>
    <property type="match status" value="1"/>
</dbReference>
<dbReference type="Gene3D" id="3.40.605.10">
    <property type="entry name" value="Aldehyde Dehydrogenase, Chain A, domain 1"/>
    <property type="match status" value="1"/>
</dbReference>
<dbReference type="Pfam" id="PF00171">
    <property type="entry name" value="Aldedh"/>
    <property type="match status" value="1"/>
</dbReference>